<keyword evidence="2" id="KW-1185">Reference proteome</keyword>
<reference evidence="1 2" key="1">
    <citation type="submission" date="2012-12" db="EMBL/GenBank/DDBJ databases">
        <title>Genome Assembly of Photobacterium sp. AK15.</title>
        <authorList>
            <person name="Khatri I."/>
            <person name="Vaidya B."/>
            <person name="Srinivas T.N.R."/>
            <person name="Subramanian S."/>
            <person name="Pinnaka A."/>
        </authorList>
    </citation>
    <scope>NUCLEOTIDE SEQUENCE [LARGE SCALE GENOMIC DNA]</scope>
    <source>
        <strain evidence="1 2">AK15</strain>
    </source>
</reference>
<dbReference type="NCBIfam" id="TIGR01563">
    <property type="entry name" value="gp16_SPP1"/>
    <property type="match status" value="1"/>
</dbReference>
<dbReference type="InterPro" id="IPR038666">
    <property type="entry name" value="SSP1_head-tail_sf"/>
</dbReference>
<dbReference type="AlphaFoldDB" id="L8JEV1"/>
<evidence type="ECO:0000313" key="1">
    <source>
        <dbReference type="EMBL" id="ELR66059.1"/>
    </source>
</evidence>
<proteinExistence type="predicted"/>
<organism evidence="1 2">
    <name type="scientific">Photobacterium marinum</name>
    <dbReference type="NCBI Taxonomy" id="1056511"/>
    <lineage>
        <taxon>Bacteria</taxon>
        <taxon>Pseudomonadati</taxon>
        <taxon>Pseudomonadota</taxon>
        <taxon>Gammaproteobacteria</taxon>
        <taxon>Vibrionales</taxon>
        <taxon>Vibrionaceae</taxon>
        <taxon>Photobacterium</taxon>
    </lineage>
</organism>
<dbReference type="Pfam" id="PF05521">
    <property type="entry name" value="Phage_HCP"/>
    <property type="match status" value="1"/>
</dbReference>
<dbReference type="PATRIC" id="fig|1056511.3.peg.1990"/>
<dbReference type="Gene3D" id="2.40.10.270">
    <property type="entry name" value="Bacteriophage SPP1 head-tail adaptor protein"/>
    <property type="match status" value="1"/>
</dbReference>
<dbReference type="Proteomes" id="UP000011134">
    <property type="component" value="Unassembled WGS sequence"/>
</dbReference>
<name>L8JEV1_9GAMM</name>
<accession>L8JEV1</accession>
<dbReference type="OrthoDB" id="8640229at2"/>
<protein>
    <recommendedName>
        <fullName evidence="3">Phage head-tail adaptor</fullName>
    </recommendedName>
</protein>
<gene>
    <name evidence="1" type="ORF">C942_00501</name>
</gene>
<evidence type="ECO:0000313" key="2">
    <source>
        <dbReference type="Proteomes" id="UP000011134"/>
    </source>
</evidence>
<comment type="caution">
    <text evidence="1">The sequence shown here is derived from an EMBL/GenBank/DDBJ whole genome shotgun (WGS) entry which is preliminary data.</text>
</comment>
<sequence>MRSGKLKHVIQVYKQTKQKNESGEYVNNWQLIAKPYCEVKVLDGQEVVNGNIEIAIQTVEFKTRYSRVIEQYTPDMYIRFQNKKYDIQSVDNVNWLNRELRIVAKERR</sequence>
<dbReference type="InterPro" id="IPR008767">
    <property type="entry name" value="Phage_SPP1_head-tail_adaptor"/>
</dbReference>
<evidence type="ECO:0008006" key="3">
    <source>
        <dbReference type="Google" id="ProtNLM"/>
    </source>
</evidence>
<dbReference type="RefSeq" id="WP_007465116.1">
    <property type="nucleotide sequence ID" value="NZ_AMZO01000013.1"/>
</dbReference>
<dbReference type="EMBL" id="AMZO01000013">
    <property type="protein sequence ID" value="ELR66059.1"/>
    <property type="molecule type" value="Genomic_DNA"/>
</dbReference>